<organism evidence="2 3">
    <name type="scientific">Eumeta variegata</name>
    <name type="common">Bagworm moth</name>
    <name type="synonym">Eumeta japonica</name>
    <dbReference type="NCBI Taxonomy" id="151549"/>
    <lineage>
        <taxon>Eukaryota</taxon>
        <taxon>Metazoa</taxon>
        <taxon>Ecdysozoa</taxon>
        <taxon>Arthropoda</taxon>
        <taxon>Hexapoda</taxon>
        <taxon>Insecta</taxon>
        <taxon>Pterygota</taxon>
        <taxon>Neoptera</taxon>
        <taxon>Endopterygota</taxon>
        <taxon>Lepidoptera</taxon>
        <taxon>Glossata</taxon>
        <taxon>Ditrysia</taxon>
        <taxon>Tineoidea</taxon>
        <taxon>Psychidae</taxon>
        <taxon>Oiketicinae</taxon>
        <taxon>Eumeta</taxon>
    </lineage>
</organism>
<dbReference type="EMBL" id="BGZK01000091">
    <property type="protein sequence ID" value="GBP17829.1"/>
    <property type="molecule type" value="Genomic_DNA"/>
</dbReference>
<gene>
    <name evidence="2" type="ORF">EVAR_7822_1</name>
</gene>
<name>A0A4C1TUZ2_EUMVA</name>
<keyword evidence="3" id="KW-1185">Reference proteome</keyword>
<comment type="caution">
    <text evidence="2">The sequence shown here is derived from an EMBL/GenBank/DDBJ whole genome shotgun (WGS) entry which is preliminary data.</text>
</comment>
<protein>
    <submittedName>
        <fullName evidence="2">Uncharacterized protein</fullName>
    </submittedName>
</protein>
<dbReference type="AlphaFoldDB" id="A0A4C1TUZ2"/>
<accession>A0A4C1TUZ2</accession>
<dbReference type="Proteomes" id="UP000299102">
    <property type="component" value="Unassembled WGS sequence"/>
</dbReference>
<evidence type="ECO:0000313" key="2">
    <source>
        <dbReference type="EMBL" id="GBP17829.1"/>
    </source>
</evidence>
<evidence type="ECO:0000256" key="1">
    <source>
        <dbReference type="SAM" id="MobiDB-lite"/>
    </source>
</evidence>
<proteinExistence type="predicted"/>
<feature type="region of interest" description="Disordered" evidence="1">
    <location>
        <begin position="51"/>
        <end position="101"/>
    </location>
</feature>
<reference evidence="2 3" key="1">
    <citation type="journal article" date="2019" name="Commun. Biol.">
        <title>The bagworm genome reveals a unique fibroin gene that provides high tensile strength.</title>
        <authorList>
            <person name="Kono N."/>
            <person name="Nakamura H."/>
            <person name="Ohtoshi R."/>
            <person name="Tomita M."/>
            <person name="Numata K."/>
            <person name="Arakawa K."/>
        </authorList>
    </citation>
    <scope>NUCLEOTIDE SEQUENCE [LARGE SCALE GENOMIC DNA]</scope>
</reference>
<sequence length="152" mass="15932">MNPFVFISTDHAVTRCCPLFDFSSGSALDSDSGPDLDSGFVQNIPVSVTSQRLATPAPPAVEPVTSSGRRGLGTWRPRPRPAAVRGRNESETARGGGAECAAARVDDRADAAGPIRAPAAAHGIVSTSAAATRDVHHPFLWSMATPPHRDTY</sequence>
<evidence type="ECO:0000313" key="3">
    <source>
        <dbReference type="Proteomes" id="UP000299102"/>
    </source>
</evidence>